<dbReference type="GO" id="GO:0016020">
    <property type="term" value="C:membrane"/>
    <property type="evidence" value="ECO:0007669"/>
    <property type="project" value="UniProtKB-SubCell"/>
</dbReference>
<evidence type="ECO:0000256" key="1">
    <source>
        <dbReference type="ARBA" id="ARBA00004141"/>
    </source>
</evidence>
<reference evidence="7" key="1">
    <citation type="journal article" date="2014" name="Int. J. Syst. Evol. Microbiol.">
        <title>Complete genome sequence of Corynebacterium casei LMG S-19264T (=DSM 44701T), isolated from a smear-ripened cheese.</title>
        <authorList>
            <consortium name="US DOE Joint Genome Institute (JGI-PGF)"/>
            <person name="Walter F."/>
            <person name="Albersmeier A."/>
            <person name="Kalinowski J."/>
            <person name="Ruckert C."/>
        </authorList>
    </citation>
    <scope>NUCLEOTIDE SEQUENCE</scope>
    <source>
        <strain evidence="7">JCM 4059</strain>
    </source>
</reference>
<evidence type="ECO:0000256" key="5">
    <source>
        <dbReference type="SAM" id="Phobius"/>
    </source>
</evidence>
<dbReference type="Pfam" id="PF00916">
    <property type="entry name" value="Sulfate_transp"/>
    <property type="match status" value="1"/>
</dbReference>
<protein>
    <submittedName>
        <fullName evidence="7">Sulfate transporter</fullName>
    </submittedName>
</protein>
<evidence type="ECO:0000313" key="8">
    <source>
        <dbReference type="Proteomes" id="UP000638313"/>
    </source>
</evidence>
<dbReference type="EMBL" id="BNBD01000033">
    <property type="protein sequence ID" value="GHF75874.1"/>
    <property type="molecule type" value="Genomic_DNA"/>
</dbReference>
<accession>A0A919B9D7</accession>
<feature type="transmembrane region" description="Helical" evidence="5">
    <location>
        <begin position="212"/>
        <end position="233"/>
    </location>
</feature>
<keyword evidence="4 5" id="KW-0472">Membrane</keyword>
<comment type="subcellular location">
    <subcellularLocation>
        <location evidence="1">Membrane</location>
        <topology evidence="1">Multi-pass membrane protein</topology>
    </subcellularLocation>
</comment>
<feature type="domain" description="SLC26A/SulP transporter" evidence="6">
    <location>
        <begin position="34"/>
        <end position="390"/>
    </location>
</feature>
<feature type="transmembrane region" description="Helical" evidence="5">
    <location>
        <begin position="173"/>
        <end position="206"/>
    </location>
</feature>
<keyword evidence="2 5" id="KW-0812">Transmembrane</keyword>
<feature type="transmembrane region" description="Helical" evidence="5">
    <location>
        <begin position="332"/>
        <end position="349"/>
    </location>
</feature>
<gene>
    <name evidence="7" type="primary">ychM</name>
    <name evidence="7" type="ORF">GCM10010218_65950</name>
</gene>
<feature type="transmembrane region" description="Helical" evidence="5">
    <location>
        <begin position="139"/>
        <end position="161"/>
    </location>
</feature>
<keyword evidence="3 5" id="KW-1133">Transmembrane helix</keyword>
<evidence type="ECO:0000313" key="7">
    <source>
        <dbReference type="EMBL" id="GHF75874.1"/>
    </source>
</evidence>
<dbReference type="GO" id="GO:0055085">
    <property type="term" value="P:transmembrane transport"/>
    <property type="evidence" value="ECO:0007669"/>
    <property type="project" value="InterPro"/>
</dbReference>
<proteinExistence type="predicted"/>
<comment type="caution">
    <text evidence="7">The sequence shown here is derived from an EMBL/GenBank/DDBJ whole genome shotgun (WGS) entry which is preliminary data.</text>
</comment>
<reference evidence="7" key="2">
    <citation type="submission" date="2020-09" db="EMBL/GenBank/DDBJ databases">
        <authorList>
            <person name="Sun Q."/>
            <person name="Ohkuma M."/>
        </authorList>
    </citation>
    <scope>NUCLEOTIDE SEQUENCE</scope>
    <source>
        <strain evidence="7">JCM 4059</strain>
    </source>
</reference>
<evidence type="ECO:0000259" key="6">
    <source>
        <dbReference type="Pfam" id="PF00916"/>
    </source>
</evidence>
<keyword evidence="8" id="KW-1185">Reference proteome</keyword>
<dbReference type="PANTHER" id="PTHR11814">
    <property type="entry name" value="SULFATE TRANSPORTER"/>
    <property type="match status" value="1"/>
</dbReference>
<sequence length="513" mass="53280">MQKPPQPSPFRRVRKVPPRIRTRIRARTRTRATLRADFAASLVVFLLAVPLSAGVAAASGVPVELGLVAGIVGGLLTGLLPGSSLQVSGPAAGLTVLVYEAVREYGLQALGVLVLTAGLMQVAMGALGLGRWFRALSVAVVQGMLAGIGIVLIAGQLYALADADVPDGGLAKLGGLVTLMTHTVTSTDALLAMAVGAGTVVVLALWHRFPRTALIVPAPLAAVAVATAATTALRLPVDRIRVRGVLDAIQPPGSGAFARLTEFGVLGTVFTLALVASAEAVCAATTTDRLPTDRLPTGRLPTGRGTGTGYGHRYSKELIAQGASAPTRASRVLHAVWLLAFATVLPWGLELVPVAALAGVLVHTGWTLLPAAELGPLWRDHRGEAAVLATTAGAVVATNLFEGVLVGLLTAVAKTAWDTSQVTVETTRRADGVVHARVLGHATFLRLPRLLDELDAFARKGYRVQLDLDGLRHIDRACLTALTAWSERQARHWAASDGGENGEGEATGRVAVA</sequence>
<feature type="transmembrane region" description="Helical" evidence="5">
    <location>
        <begin position="67"/>
        <end position="98"/>
    </location>
</feature>
<evidence type="ECO:0000256" key="2">
    <source>
        <dbReference type="ARBA" id="ARBA00022692"/>
    </source>
</evidence>
<feature type="transmembrane region" description="Helical" evidence="5">
    <location>
        <begin position="110"/>
        <end position="133"/>
    </location>
</feature>
<dbReference type="RefSeq" id="WP_190133477.1">
    <property type="nucleotide sequence ID" value="NZ_BNBD01000033.1"/>
</dbReference>
<dbReference type="Proteomes" id="UP000638313">
    <property type="component" value="Unassembled WGS sequence"/>
</dbReference>
<name>A0A919B9D7_9ACTN</name>
<evidence type="ECO:0000256" key="3">
    <source>
        <dbReference type="ARBA" id="ARBA00022989"/>
    </source>
</evidence>
<evidence type="ECO:0000256" key="4">
    <source>
        <dbReference type="ARBA" id="ARBA00023136"/>
    </source>
</evidence>
<dbReference type="InterPro" id="IPR001902">
    <property type="entry name" value="SLC26A/SulP_fam"/>
</dbReference>
<dbReference type="InterPro" id="IPR011547">
    <property type="entry name" value="SLC26A/SulP_dom"/>
</dbReference>
<organism evidence="7 8">
    <name type="scientific">Streptomyces mashuensis</name>
    <dbReference type="NCBI Taxonomy" id="33904"/>
    <lineage>
        <taxon>Bacteria</taxon>
        <taxon>Bacillati</taxon>
        <taxon>Actinomycetota</taxon>
        <taxon>Actinomycetes</taxon>
        <taxon>Kitasatosporales</taxon>
        <taxon>Streptomycetaceae</taxon>
        <taxon>Streptomyces</taxon>
    </lineage>
</organism>
<dbReference type="AlphaFoldDB" id="A0A919B9D7"/>